<evidence type="ECO:0000256" key="8">
    <source>
        <dbReference type="ARBA" id="ARBA00022840"/>
    </source>
</evidence>
<dbReference type="PANTHER" id="PTHR33540:SF2">
    <property type="entry name" value="TRNA THREONYLCARBAMOYLADENOSINE BIOSYNTHESIS PROTEIN TSAE"/>
    <property type="match status" value="1"/>
</dbReference>
<dbReference type="GO" id="GO:0002949">
    <property type="term" value="P:tRNA threonylcarbamoyladenosine modification"/>
    <property type="evidence" value="ECO:0007669"/>
    <property type="project" value="InterPro"/>
</dbReference>
<evidence type="ECO:0000256" key="5">
    <source>
        <dbReference type="ARBA" id="ARBA00022694"/>
    </source>
</evidence>
<sequence length="149" mass="16290">MSARILDLPDPDAAAAFARRLATQLGAGDAVLLSGELGAGKTTLARAAIEALTGETNIPSPTYTLIQSYETRSGIPLAHADLYRVEDPDELDELGLEESWREGIALIEWPDRLVEYPGRRIEIELEFTPGGRRAVLRGFGGWETRLDDI</sequence>
<evidence type="ECO:0000256" key="1">
    <source>
        <dbReference type="ARBA" id="ARBA00004496"/>
    </source>
</evidence>
<evidence type="ECO:0000256" key="9">
    <source>
        <dbReference type="ARBA" id="ARBA00022842"/>
    </source>
</evidence>
<dbReference type="Proteomes" id="UP000305451">
    <property type="component" value="Unassembled WGS sequence"/>
</dbReference>
<keyword evidence="4" id="KW-0963">Cytoplasm</keyword>
<dbReference type="InterPro" id="IPR003442">
    <property type="entry name" value="T6A_TsaE"/>
</dbReference>
<keyword evidence="7" id="KW-0547">Nucleotide-binding</keyword>
<keyword evidence="11" id="KW-0808">Transferase</keyword>
<dbReference type="RefSeq" id="WP_135945040.1">
    <property type="nucleotide sequence ID" value="NZ_BMEI01000002.1"/>
</dbReference>
<keyword evidence="6" id="KW-0479">Metal-binding</keyword>
<name>A0A4S2HCC7_9PROT</name>
<keyword evidence="12" id="KW-1185">Reference proteome</keyword>
<evidence type="ECO:0000256" key="4">
    <source>
        <dbReference type="ARBA" id="ARBA00022490"/>
    </source>
</evidence>
<evidence type="ECO:0000256" key="3">
    <source>
        <dbReference type="ARBA" id="ARBA00019010"/>
    </source>
</evidence>
<dbReference type="InterPro" id="IPR027417">
    <property type="entry name" value="P-loop_NTPase"/>
</dbReference>
<evidence type="ECO:0000256" key="2">
    <source>
        <dbReference type="ARBA" id="ARBA00007599"/>
    </source>
</evidence>
<dbReference type="AlphaFoldDB" id="A0A4S2HCC7"/>
<comment type="subcellular location">
    <subcellularLocation>
        <location evidence="1">Cytoplasm</location>
    </subcellularLocation>
</comment>
<dbReference type="Pfam" id="PF02367">
    <property type="entry name" value="TsaE"/>
    <property type="match status" value="1"/>
</dbReference>
<dbReference type="SUPFAM" id="SSF52540">
    <property type="entry name" value="P-loop containing nucleoside triphosphate hydrolases"/>
    <property type="match status" value="1"/>
</dbReference>
<keyword evidence="5" id="KW-0819">tRNA processing</keyword>
<dbReference type="OrthoDB" id="9800307at2"/>
<reference evidence="11 12" key="1">
    <citation type="journal article" date="2013" name="Int. J. Syst. Evol. Microbiol.">
        <title>Marinicauda pacifica gen. nov., sp. nov., a prosthecate alphaproteobacterium of the family Hyphomonadaceae isolated from deep seawater.</title>
        <authorList>
            <person name="Zhang X.Y."/>
            <person name="Li G.W."/>
            <person name="Wang C.S."/>
            <person name="Zhang Y.J."/>
            <person name="Xu X.W."/>
            <person name="Li H."/>
            <person name="Liu A."/>
            <person name="Liu C."/>
            <person name="Xie B.B."/>
            <person name="Qin Q.L."/>
            <person name="Xu Z."/>
            <person name="Chen X.L."/>
            <person name="Zhou B.C."/>
            <person name="Zhang Y.Z."/>
        </authorList>
    </citation>
    <scope>NUCLEOTIDE SEQUENCE [LARGE SCALE GENOMIC DNA]</scope>
    <source>
        <strain evidence="11 12">P-1 km-3</strain>
    </source>
</reference>
<dbReference type="GO" id="GO:0046872">
    <property type="term" value="F:metal ion binding"/>
    <property type="evidence" value="ECO:0007669"/>
    <property type="project" value="UniProtKB-KW"/>
</dbReference>
<comment type="caution">
    <text evidence="11">The sequence shown here is derived from an EMBL/GenBank/DDBJ whole genome shotgun (WGS) entry which is preliminary data.</text>
</comment>
<dbReference type="NCBIfam" id="TIGR00150">
    <property type="entry name" value="T6A_YjeE"/>
    <property type="match status" value="1"/>
</dbReference>
<dbReference type="GO" id="GO:0005737">
    <property type="term" value="C:cytoplasm"/>
    <property type="evidence" value="ECO:0007669"/>
    <property type="project" value="UniProtKB-SubCell"/>
</dbReference>
<dbReference type="GO" id="GO:0016740">
    <property type="term" value="F:transferase activity"/>
    <property type="evidence" value="ECO:0007669"/>
    <property type="project" value="UniProtKB-KW"/>
</dbReference>
<keyword evidence="8" id="KW-0067">ATP-binding</keyword>
<evidence type="ECO:0000256" key="7">
    <source>
        <dbReference type="ARBA" id="ARBA00022741"/>
    </source>
</evidence>
<organism evidence="11 12">
    <name type="scientific">Marinicauda pacifica</name>
    <dbReference type="NCBI Taxonomy" id="1133559"/>
    <lineage>
        <taxon>Bacteria</taxon>
        <taxon>Pseudomonadati</taxon>
        <taxon>Pseudomonadota</taxon>
        <taxon>Alphaproteobacteria</taxon>
        <taxon>Maricaulales</taxon>
        <taxon>Maricaulaceae</taxon>
        <taxon>Marinicauda</taxon>
    </lineage>
</organism>
<keyword evidence="9" id="KW-0460">Magnesium</keyword>
<dbReference type="PANTHER" id="PTHR33540">
    <property type="entry name" value="TRNA THREONYLCARBAMOYLADENOSINE BIOSYNTHESIS PROTEIN TSAE"/>
    <property type="match status" value="1"/>
</dbReference>
<evidence type="ECO:0000256" key="6">
    <source>
        <dbReference type="ARBA" id="ARBA00022723"/>
    </source>
</evidence>
<evidence type="ECO:0000256" key="10">
    <source>
        <dbReference type="ARBA" id="ARBA00032441"/>
    </source>
</evidence>
<protein>
    <recommendedName>
        <fullName evidence="3">tRNA threonylcarbamoyladenosine biosynthesis protein TsaE</fullName>
    </recommendedName>
    <alternativeName>
        <fullName evidence="10">t(6)A37 threonylcarbamoyladenosine biosynthesis protein TsaE</fullName>
    </alternativeName>
</protein>
<accession>A0A4S2HCC7</accession>
<comment type="similarity">
    <text evidence="2">Belongs to the TsaE family.</text>
</comment>
<dbReference type="Gene3D" id="3.40.50.300">
    <property type="entry name" value="P-loop containing nucleotide triphosphate hydrolases"/>
    <property type="match status" value="1"/>
</dbReference>
<proteinExistence type="inferred from homology"/>
<dbReference type="EMBL" id="SRXV01000002">
    <property type="protein sequence ID" value="TGY93318.1"/>
    <property type="molecule type" value="Genomic_DNA"/>
</dbReference>
<dbReference type="GO" id="GO:0005524">
    <property type="term" value="F:ATP binding"/>
    <property type="evidence" value="ECO:0007669"/>
    <property type="project" value="UniProtKB-KW"/>
</dbReference>
<gene>
    <name evidence="11" type="primary">tsaE</name>
    <name evidence="11" type="ORF">E5162_09745</name>
</gene>
<evidence type="ECO:0000313" key="11">
    <source>
        <dbReference type="EMBL" id="TGY93318.1"/>
    </source>
</evidence>
<evidence type="ECO:0000313" key="12">
    <source>
        <dbReference type="Proteomes" id="UP000305451"/>
    </source>
</evidence>